<dbReference type="PIRSF" id="PIRSF031503">
    <property type="entry name" value="UCP031503_mp"/>
    <property type="match status" value="1"/>
</dbReference>
<feature type="transmembrane region" description="Helical" evidence="1">
    <location>
        <begin position="28"/>
        <end position="45"/>
    </location>
</feature>
<feature type="transmembrane region" description="Helical" evidence="1">
    <location>
        <begin position="178"/>
        <end position="201"/>
    </location>
</feature>
<feature type="transmembrane region" description="Helical" evidence="1">
    <location>
        <begin position="221"/>
        <end position="241"/>
    </location>
</feature>
<comment type="caution">
    <text evidence="2">The sequence shown here is derived from an EMBL/GenBank/DDBJ whole genome shotgun (WGS) entry which is preliminary data.</text>
</comment>
<feature type="transmembrane region" description="Helical" evidence="1">
    <location>
        <begin position="51"/>
        <end position="72"/>
    </location>
</feature>
<proteinExistence type="predicted"/>
<dbReference type="Proteomes" id="UP000294902">
    <property type="component" value="Unassembled WGS sequence"/>
</dbReference>
<gene>
    <name evidence="2" type="ORF">EDC18_108109</name>
</gene>
<dbReference type="Pfam" id="PF07907">
    <property type="entry name" value="YibE_F"/>
    <property type="match status" value="1"/>
</dbReference>
<organism evidence="2 3">
    <name type="scientific">Natranaerovirga pectinivora</name>
    <dbReference type="NCBI Taxonomy" id="682400"/>
    <lineage>
        <taxon>Bacteria</taxon>
        <taxon>Bacillati</taxon>
        <taxon>Bacillota</taxon>
        <taxon>Clostridia</taxon>
        <taxon>Lachnospirales</taxon>
        <taxon>Natranaerovirgaceae</taxon>
        <taxon>Natranaerovirga</taxon>
    </lineage>
</organism>
<keyword evidence="1" id="KW-0472">Membrane</keyword>
<keyword evidence="3" id="KW-1185">Reference proteome</keyword>
<evidence type="ECO:0000256" key="1">
    <source>
        <dbReference type="SAM" id="Phobius"/>
    </source>
</evidence>
<dbReference type="PANTHER" id="PTHR41771">
    <property type="entry name" value="MEMBRANE PROTEIN-RELATED"/>
    <property type="match status" value="1"/>
</dbReference>
<feature type="transmembrane region" description="Helical" evidence="1">
    <location>
        <begin position="117"/>
        <end position="142"/>
    </location>
</feature>
<accession>A0A4R3MLX3</accession>
<dbReference type="InterPro" id="IPR012507">
    <property type="entry name" value="YibE_F"/>
</dbReference>
<dbReference type="AlphaFoldDB" id="A0A4R3MLX3"/>
<protein>
    <submittedName>
        <fullName evidence="2">YibE/F-like protein</fullName>
    </submittedName>
</protein>
<dbReference type="InterPro" id="IPR014564">
    <property type="entry name" value="UCP031503_TM"/>
</dbReference>
<reference evidence="2 3" key="1">
    <citation type="submission" date="2019-03" db="EMBL/GenBank/DDBJ databases">
        <title>Genomic Encyclopedia of Type Strains, Phase IV (KMG-IV): sequencing the most valuable type-strain genomes for metagenomic binning, comparative biology and taxonomic classification.</title>
        <authorList>
            <person name="Goeker M."/>
        </authorList>
    </citation>
    <scope>NUCLEOTIDE SEQUENCE [LARGE SCALE GENOMIC DNA]</scope>
    <source>
        <strain evidence="2 3">DSM 24629</strain>
    </source>
</reference>
<keyword evidence="1" id="KW-0812">Transmembrane</keyword>
<dbReference type="RefSeq" id="WP_132253300.1">
    <property type="nucleotide sequence ID" value="NZ_SMAL01000008.1"/>
</dbReference>
<name>A0A4R3MLX3_9FIRM</name>
<dbReference type="OrthoDB" id="5753718at2"/>
<evidence type="ECO:0000313" key="2">
    <source>
        <dbReference type="EMBL" id="TCT13871.1"/>
    </source>
</evidence>
<evidence type="ECO:0000313" key="3">
    <source>
        <dbReference type="Proteomes" id="UP000294902"/>
    </source>
</evidence>
<dbReference type="EMBL" id="SMAL01000008">
    <property type="protein sequence ID" value="TCT13871.1"/>
    <property type="molecule type" value="Genomic_DNA"/>
</dbReference>
<feature type="transmembrane region" description="Helical" evidence="1">
    <location>
        <begin position="6"/>
        <end position="21"/>
    </location>
</feature>
<keyword evidence="1" id="KW-1133">Transmembrane helix</keyword>
<dbReference type="PANTHER" id="PTHR41771:SF1">
    <property type="entry name" value="MEMBRANE PROTEIN"/>
    <property type="match status" value="1"/>
</dbReference>
<sequence length="256" mass="28562">MNVIPILIIILFVLMLLVGGSRGIRTFFTLFFNFIIFFFMLFFIALSFDPILITIIASIAITYITLFFLNGVNQKTKSSFISVIIVVLITMLITYTMSRNAKIQGFSTEELDSIATLSLYVNLNFSKIILCQILIGLLGGIIDVSISVASAMNEVFRNNPLIEKKDLLKSGLNIGKDILGIMTNTLLFAYMSGFISLMIYFNILKYSFGNMVNSKIFVSEIFQLLIGGIGIILIIPITALITTETLTKRDALPQKE</sequence>
<feature type="transmembrane region" description="Helical" evidence="1">
    <location>
        <begin position="79"/>
        <end position="97"/>
    </location>
</feature>